<dbReference type="Proteomes" id="UP000241238">
    <property type="component" value="Chromosome"/>
</dbReference>
<gene>
    <name evidence="2" type="ORF">C4N18_13815</name>
</gene>
<organism evidence="2 3">
    <name type="scientific">Fusobacterium varium ATCC 27725</name>
    <dbReference type="NCBI Taxonomy" id="469618"/>
    <lineage>
        <taxon>Bacteria</taxon>
        <taxon>Fusobacteriati</taxon>
        <taxon>Fusobacteriota</taxon>
        <taxon>Fusobacteriia</taxon>
        <taxon>Fusobacteriales</taxon>
        <taxon>Fusobacteriaceae</taxon>
        <taxon>Fusobacterium</taxon>
    </lineage>
</organism>
<accession>A0ABN5JJ13</accession>
<feature type="signal peptide" evidence="1">
    <location>
        <begin position="1"/>
        <end position="20"/>
    </location>
</feature>
<evidence type="ECO:0008006" key="4">
    <source>
        <dbReference type="Google" id="ProtNLM"/>
    </source>
</evidence>
<proteinExistence type="predicted"/>
<protein>
    <recommendedName>
        <fullName evidence="4">Lipoprotein</fullName>
    </recommendedName>
</protein>
<evidence type="ECO:0000313" key="3">
    <source>
        <dbReference type="Proteomes" id="UP000241238"/>
    </source>
</evidence>
<dbReference type="EMBL" id="CP028103">
    <property type="protein sequence ID" value="AVQ32248.1"/>
    <property type="molecule type" value="Genomic_DNA"/>
</dbReference>
<sequence>MKKLSFLFLSAILVVSCSSAKESSDDPLDILNQRRREYYEKEREKEAEQARKAAEISRMTEKERNEYEIQRAKEKIKEMK</sequence>
<feature type="chain" id="PRO_5046766650" description="Lipoprotein" evidence="1">
    <location>
        <begin position="21"/>
        <end position="80"/>
    </location>
</feature>
<dbReference type="GeneID" id="77469078"/>
<reference evidence="3" key="1">
    <citation type="journal article" date="2018" name="MSphere">
        <title>Fusobacterium Genomics Using MinION and Illumina Sequencing Enables Genome Completion and Correction.</title>
        <authorList>
            <person name="Todd S.M."/>
            <person name="Settlage R.E."/>
            <person name="Lahmers K.K."/>
            <person name="Slade D.J."/>
        </authorList>
    </citation>
    <scope>NUCLEOTIDE SEQUENCE [LARGE SCALE GENOMIC DNA]</scope>
    <source>
        <strain evidence="3">ATCC 27725</strain>
    </source>
</reference>
<evidence type="ECO:0000256" key="1">
    <source>
        <dbReference type="SAM" id="SignalP"/>
    </source>
</evidence>
<evidence type="ECO:0000313" key="2">
    <source>
        <dbReference type="EMBL" id="AVQ32248.1"/>
    </source>
</evidence>
<name>A0ABN5JJ13_FUSVA</name>
<dbReference type="RefSeq" id="WP_005950426.1">
    <property type="nucleotide sequence ID" value="NZ_CP028103.1"/>
</dbReference>
<keyword evidence="3" id="KW-1185">Reference proteome</keyword>
<dbReference type="PROSITE" id="PS51257">
    <property type="entry name" value="PROKAR_LIPOPROTEIN"/>
    <property type="match status" value="1"/>
</dbReference>
<keyword evidence="1" id="KW-0732">Signal</keyword>